<protein>
    <recommendedName>
        <fullName evidence="5">Type II secretion system protein GspG C-terminal domain-containing protein</fullName>
    </recommendedName>
</protein>
<keyword evidence="2" id="KW-1133">Transmembrane helix</keyword>
<keyword evidence="2" id="KW-0812">Transmembrane</keyword>
<dbReference type="PRINTS" id="PR00813">
    <property type="entry name" value="BCTERIALGSPG"/>
</dbReference>
<comment type="caution">
    <text evidence="3">The sequence shown here is derived from an EMBL/GenBank/DDBJ whole genome shotgun (WGS) entry which is preliminary data.</text>
</comment>
<evidence type="ECO:0000256" key="1">
    <source>
        <dbReference type="ARBA" id="ARBA00022481"/>
    </source>
</evidence>
<reference evidence="3 4" key="1">
    <citation type="journal article" date="2016" name="Nat. Commun.">
        <title>Thousands of microbial genomes shed light on interconnected biogeochemical processes in an aquifer system.</title>
        <authorList>
            <person name="Anantharaman K."/>
            <person name="Brown C.T."/>
            <person name="Hug L.A."/>
            <person name="Sharon I."/>
            <person name="Castelle C.J."/>
            <person name="Probst A.J."/>
            <person name="Thomas B.C."/>
            <person name="Singh A."/>
            <person name="Wilkins M.J."/>
            <person name="Karaoz U."/>
            <person name="Brodie E.L."/>
            <person name="Williams K.H."/>
            <person name="Hubbard S.S."/>
            <person name="Banfield J.F."/>
        </authorList>
    </citation>
    <scope>NUCLEOTIDE SEQUENCE [LARGE SCALE GENOMIC DNA]</scope>
</reference>
<evidence type="ECO:0000256" key="2">
    <source>
        <dbReference type="SAM" id="Phobius"/>
    </source>
</evidence>
<dbReference type="NCBIfam" id="TIGR02532">
    <property type="entry name" value="IV_pilin_GFxxxE"/>
    <property type="match status" value="1"/>
</dbReference>
<feature type="transmembrane region" description="Helical" evidence="2">
    <location>
        <begin position="6"/>
        <end position="28"/>
    </location>
</feature>
<keyword evidence="1" id="KW-0488">Methylation</keyword>
<dbReference type="STRING" id="1802338.A2541_00090"/>
<keyword evidence="2" id="KW-0472">Membrane</keyword>
<evidence type="ECO:0008006" key="5">
    <source>
        <dbReference type="Google" id="ProtNLM"/>
    </source>
</evidence>
<sequence>MKKGFTIIEVLIVIGIIAILTVIIFPSINNIRKKNRDTERVGDISAIQLGLALYKNKNNVYPLNLDILENDKYVTLDSITPPDSSDSYHYVPLARNPSTKCTYYHLGTLLELSSGQIDTVDNFSSVGLNSSTPGDYKYCGNDEEGIDGNNVTNPLMYDVRP</sequence>
<evidence type="ECO:0000313" key="4">
    <source>
        <dbReference type="Proteomes" id="UP000176965"/>
    </source>
</evidence>
<gene>
    <name evidence="3" type="ORF">A2541_00090</name>
</gene>
<accession>A0A1G2PEQ1</accession>
<evidence type="ECO:0000313" key="3">
    <source>
        <dbReference type="EMBL" id="OHA46071.1"/>
    </source>
</evidence>
<organism evidence="3 4">
    <name type="scientific">Candidatus Taylorbacteria bacterium RIFOXYD2_FULL_36_9</name>
    <dbReference type="NCBI Taxonomy" id="1802338"/>
    <lineage>
        <taxon>Bacteria</taxon>
        <taxon>Candidatus Tayloriibacteriota</taxon>
    </lineage>
</organism>
<dbReference type="InterPro" id="IPR045584">
    <property type="entry name" value="Pilin-like"/>
</dbReference>
<dbReference type="Gene3D" id="3.30.700.10">
    <property type="entry name" value="Glycoprotein, Type 4 Pilin"/>
    <property type="match status" value="1"/>
</dbReference>
<dbReference type="GO" id="GO:0015628">
    <property type="term" value="P:protein secretion by the type II secretion system"/>
    <property type="evidence" value="ECO:0007669"/>
    <property type="project" value="InterPro"/>
</dbReference>
<proteinExistence type="predicted"/>
<dbReference type="PANTHER" id="PTHR30093">
    <property type="entry name" value="GENERAL SECRETION PATHWAY PROTEIN G"/>
    <property type="match status" value="1"/>
</dbReference>
<dbReference type="InterPro" id="IPR012902">
    <property type="entry name" value="N_methyl_site"/>
</dbReference>
<dbReference type="EMBL" id="MHSQ01000036">
    <property type="protein sequence ID" value="OHA46071.1"/>
    <property type="molecule type" value="Genomic_DNA"/>
</dbReference>
<dbReference type="GO" id="GO:0015627">
    <property type="term" value="C:type II protein secretion system complex"/>
    <property type="evidence" value="ECO:0007669"/>
    <property type="project" value="InterPro"/>
</dbReference>
<dbReference type="InterPro" id="IPR000983">
    <property type="entry name" value="Bac_GSPG_pilin"/>
</dbReference>
<dbReference type="SUPFAM" id="SSF54523">
    <property type="entry name" value="Pili subunits"/>
    <property type="match status" value="1"/>
</dbReference>
<dbReference type="Pfam" id="PF07963">
    <property type="entry name" value="N_methyl"/>
    <property type="match status" value="1"/>
</dbReference>
<dbReference type="Proteomes" id="UP000176965">
    <property type="component" value="Unassembled WGS sequence"/>
</dbReference>
<dbReference type="AlphaFoldDB" id="A0A1G2PEQ1"/>
<name>A0A1G2PEQ1_9BACT</name>